<organism evidence="2 3">
    <name type="scientific">Herbaspirillum robiniae</name>
    <dbReference type="NCBI Taxonomy" id="2014887"/>
    <lineage>
        <taxon>Bacteria</taxon>
        <taxon>Pseudomonadati</taxon>
        <taxon>Pseudomonadota</taxon>
        <taxon>Betaproteobacteria</taxon>
        <taxon>Burkholderiales</taxon>
        <taxon>Oxalobacteraceae</taxon>
        <taxon>Herbaspirillum</taxon>
    </lineage>
</organism>
<dbReference type="SUPFAM" id="SSF53756">
    <property type="entry name" value="UDP-Glycosyltransferase/glycogen phosphorylase"/>
    <property type="match status" value="1"/>
</dbReference>
<dbReference type="Gene3D" id="3.40.50.2000">
    <property type="entry name" value="Glycogen Phosphorylase B"/>
    <property type="match status" value="1"/>
</dbReference>
<dbReference type="EMBL" id="NJGU01000004">
    <property type="protein sequence ID" value="OWY30055.1"/>
    <property type="molecule type" value="Genomic_DNA"/>
</dbReference>
<protein>
    <submittedName>
        <fullName evidence="2">Glycosyltransferase</fullName>
    </submittedName>
</protein>
<evidence type="ECO:0000313" key="3">
    <source>
        <dbReference type="Proteomes" id="UP000197596"/>
    </source>
</evidence>
<comment type="caution">
    <text evidence="2">The sequence shown here is derived from an EMBL/GenBank/DDBJ whole genome shotgun (WGS) entry which is preliminary data.</text>
</comment>
<dbReference type="InterPro" id="IPR028098">
    <property type="entry name" value="Glyco_trans_4-like_N"/>
</dbReference>
<dbReference type="Proteomes" id="UP000197596">
    <property type="component" value="Unassembled WGS sequence"/>
</dbReference>
<dbReference type="GO" id="GO:0016757">
    <property type="term" value="F:glycosyltransferase activity"/>
    <property type="evidence" value="ECO:0007669"/>
    <property type="project" value="UniProtKB-ARBA"/>
</dbReference>
<reference evidence="2 3" key="1">
    <citation type="submission" date="2017-06" db="EMBL/GenBank/DDBJ databases">
        <title>Herbaspirillum phytohormonus sp. nov., isolated from the root nodule of Robinia pseudoacacia in lead-zinc mine.</title>
        <authorList>
            <person name="Fan M."/>
            <person name="Lin Y."/>
        </authorList>
    </citation>
    <scope>NUCLEOTIDE SEQUENCE [LARGE SCALE GENOMIC DNA]</scope>
    <source>
        <strain evidence="2 3">HZ10</strain>
    </source>
</reference>
<dbReference type="Pfam" id="PF13579">
    <property type="entry name" value="Glyco_trans_4_4"/>
    <property type="match status" value="1"/>
</dbReference>
<evidence type="ECO:0000259" key="1">
    <source>
        <dbReference type="Pfam" id="PF13579"/>
    </source>
</evidence>
<name>A0A2D0B6W9_9BURK</name>
<proteinExistence type="predicted"/>
<keyword evidence="2" id="KW-0808">Transferase</keyword>
<accession>A0A2D0B6W9</accession>
<gene>
    <name evidence="2" type="ORF">CEJ42_08120</name>
</gene>
<sequence>MQNRALLIAFHFPPQSESSGIQRTLSFARNLGSFGWKPMVVSAAPMAYERKNASQLASVPADIEVRRPLALDAKRHLGIRGRYPQLLALPDRWISWWLFAVPVALAMVRKHKPAVIWSTFPIATAHLIGLTLQRLTGLPWIADFRDPMLQVDFPSNPLQRRMFAWIERRAIERCTCATFTTRGALESYKARFPAHLHAKFQVIENGYDEQSFALDGAEPAPPARRPGQRPVTLVHSGVLYTEGRDPSAFLNAIADLRRQGRIDAGRLRVVLRAPSEIAYFQALVESCGVADMVAVEPPVPYREALREMLDADGLLVFQGTPFNKQIPAKIYEYFRARKPILGLLDPAGETAGTLIAAGFHDIAAMTSREAIAPVLERFVNAIEDGSAHVADDELVASSSRTHRARQLAQLFDQSTTSPAVPAGSRPVR</sequence>
<feature type="domain" description="Glycosyltransferase subfamily 4-like N-terminal" evidence="1">
    <location>
        <begin position="23"/>
        <end position="192"/>
    </location>
</feature>
<dbReference type="AlphaFoldDB" id="A0A2D0B6W9"/>
<evidence type="ECO:0000313" key="2">
    <source>
        <dbReference type="EMBL" id="OWY30055.1"/>
    </source>
</evidence>